<feature type="domain" description="EAL" evidence="3">
    <location>
        <begin position="638"/>
        <end position="893"/>
    </location>
</feature>
<dbReference type="CDD" id="cd00130">
    <property type="entry name" value="PAS"/>
    <property type="match status" value="1"/>
</dbReference>
<dbReference type="PANTHER" id="PTHR44757">
    <property type="entry name" value="DIGUANYLATE CYCLASE DGCP"/>
    <property type="match status" value="1"/>
</dbReference>
<dbReference type="InterPro" id="IPR000160">
    <property type="entry name" value="GGDEF_dom"/>
</dbReference>
<keyword evidence="1" id="KW-1133">Transmembrane helix</keyword>
<dbReference type="SMART" id="SM00267">
    <property type="entry name" value="GGDEF"/>
    <property type="match status" value="1"/>
</dbReference>
<dbReference type="RefSeq" id="WP_345338986.1">
    <property type="nucleotide sequence ID" value="NZ_BAABLI010000008.1"/>
</dbReference>
<dbReference type="Gene3D" id="3.30.70.270">
    <property type="match status" value="1"/>
</dbReference>
<proteinExistence type="predicted"/>
<dbReference type="Pfam" id="PF00990">
    <property type="entry name" value="GGDEF"/>
    <property type="match status" value="1"/>
</dbReference>
<dbReference type="PROSITE" id="PS50883">
    <property type="entry name" value="EAL"/>
    <property type="match status" value="1"/>
</dbReference>
<feature type="transmembrane region" description="Helical" evidence="1">
    <location>
        <begin position="6"/>
        <end position="24"/>
    </location>
</feature>
<dbReference type="Gene3D" id="3.20.20.450">
    <property type="entry name" value="EAL domain"/>
    <property type="match status" value="1"/>
</dbReference>
<evidence type="ECO:0000259" key="2">
    <source>
        <dbReference type="PROSITE" id="PS50112"/>
    </source>
</evidence>
<dbReference type="Proteomes" id="UP001597380">
    <property type="component" value="Unassembled WGS sequence"/>
</dbReference>
<dbReference type="Pfam" id="PF00989">
    <property type="entry name" value="PAS"/>
    <property type="match status" value="1"/>
</dbReference>
<dbReference type="InterPro" id="IPR052155">
    <property type="entry name" value="Biofilm_reg_signaling"/>
</dbReference>
<dbReference type="InterPro" id="IPR035919">
    <property type="entry name" value="EAL_sf"/>
</dbReference>
<feature type="domain" description="PAS" evidence="2">
    <location>
        <begin position="338"/>
        <end position="408"/>
    </location>
</feature>
<keyword evidence="1" id="KW-0812">Transmembrane</keyword>
<dbReference type="SUPFAM" id="SSF55073">
    <property type="entry name" value="Nucleotide cyclase"/>
    <property type="match status" value="1"/>
</dbReference>
<dbReference type="CDD" id="cd01948">
    <property type="entry name" value="EAL"/>
    <property type="match status" value="1"/>
</dbReference>
<dbReference type="InterPro" id="IPR035965">
    <property type="entry name" value="PAS-like_dom_sf"/>
</dbReference>
<dbReference type="InterPro" id="IPR013767">
    <property type="entry name" value="PAS_fold"/>
</dbReference>
<keyword evidence="6" id="KW-1185">Reference proteome</keyword>
<sequence length="895" mass="101055">MSLTQRVLSLLAMICVPALLFLWISSRGLLFDTLNRIENIVAEDQLRQTYSQLDFYIKRMEQWGQDWAYDKSLIEYLRKPNQKFEQDSFPEDLLIYNRSHLVVFLDAKQKLLFGRFMLPNSNRVSELPQPILEQMQEKLRHHQSTVERDHLTGIFTLAQTPAMLTMRAVFDIENQGHLAGYLVFAEYFDTELLSRISGAMGYLVSFEQASVVNVPTTEPSLFMGRSERQIDVSRALFGIEHNEQYALSVHMDRSAFLSGAEGVERYLILTFATVLAMIAVLYLFIRQYVSAPVSELTKQVEKVDADGFAFSPVDKGNSRELKILVAKFNGLMARLFQEKQKAQTTLASIGDAVISVNEHALITYVSPVAESLFNTTASELEGRSIDQLLISLDGRSVKEELSPLLEAGECQDERILRRISVGDRCLSLEQSISPLRNHQNEINGAVLVLRDVSATELLKQKLAHQSEHDPVTGLYTRGRFEQLLGLLDTELATGEHAICYLDLDNFKLVNDNCGHGVGDRLLREISDAIRHCIRDSDLLARIGGDEFVLVLKSIEADAVTRVVEKIAAEIETVQVYWGSTAYSVGASIGVSFLQPGSSNLRNALQEADAACRSAKLPGSNNICFYDPENPEQSVQRQAPRWAVRINDAIEQNKLELYYQEIMPLHNRGDGRRRIEVLVRMIEQGGELLLPDSFLPAAERYHLCEKLDHWVLEQVYAWLARHPECWNTSRLCVNVSTETLASDKFESVLRTLSSRYKVPAESLCFEITERAAIRNPQKVIDLLTRLRLQGYRFALDDFGSGFSSYGYLKHLPVDMVKIDGGFIRTLNEDPKDLALVQSIHEVCAVHGMQTVAEYVESDEVYERVSQIGIDYAQGFSIGRPKPLSEFTTTGCKLKVV</sequence>
<dbReference type="InterPro" id="IPR000014">
    <property type="entry name" value="PAS"/>
</dbReference>
<dbReference type="NCBIfam" id="TIGR00229">
    <property type="entry name" value="sensory_box"/>
    <property type="match status" value="1"/>
</dbReference>
<dbReference type="Gene3D" id="3.30.450.20">
    <property type="entry name" value="PAS domain"/>
    <property type="match status" value="1"/>
</dbReference>
<organism evidence="5 6">
    <name type="scientific">Corallincola platygyrae</name>
    <dbReference type="NCBI Taxonomy" id="1193278"/>
    <lineage>
        <taxon>Bacteria</taxon>
        <taxon>Pseudomonadati</taxon>
        <taxon>Pseudomonadota</taxon>
        <taxon>Gammaproteobacteria</taxon>
        <taxon>Alteromonadales</taxon>
        <taxon>Psychromonadaceae</taxon>
        <taxon>Corallincola</taxon>
    </lineage>
</organism>
<dbReference type="CDD" id="cd01949">
    <property type="entry name" value="GGDEF"/>
    <property type="match status" value="1"/>
</dbReference>
<feature type="domain" description="GGDEF" evidence="4">
    <location>
        <begin position="494"/>
        <end position="627"/>
    </location>
</feature>
<dbReference type="Gene3D" id="6.10.340.10">
    <property type="match status" value="1"/>
</dbReference>
<gene>
    <name evidence="5" type="ORF">ACFSJ3_11575</name>
</gene>
<dbReference type="NCBIfam" id="TIGR00254">
    <property type="entry name" value="GGDEF"/>
    <property type="match status" value="1"/>
</dbReference>
<dbReference type="PANTHER" id="PTHR44757:SF4">
    <property type="entry name" value="DIGUANYLATE CYCLASE DGCE-RELATED"/>
    <property type="match status" value="1"/>
</dbReference>
<dbReference type="PROSITE" id="PS50887">
    <property type="entry name" value="GGDEF"/>
    <property type="match status" value="1"/>
</dbReference>
<reference evidence="6" key="1">
    <citation type="journal article" date="2019" name="Int. J. Syst. Evol. Microbiol.">
        <title>The Global Catalogue of Microorganisms (GCM) 10K type strain sequencing project: providing services to taxonomists for standard genome sequencing and annotation.</title>
        <authorList>
            <consortium name="The Broad Institute Genomics Platform"/>
            <consortium name="The Broad Institute Genome Sequencing Center for Infectious Disease"/>
            <person name="Wu L."/>
            <person name="Ma J."/>
        </authorList>
    </citation>
    <scope>NUCLEOTIDE SEQUENCE [LARGE SCALE GENOMIC DNA]</scope>
    <source>
        <strain evidence="6">CGMCC 1.10992</strain>
    </source>
</reference>
<dbReference type="PROSITE" id="PS50112">
    <property type="entry name" value="PAS"/>
    <property type="match status" value="1"/>
</dbReference>
<evidence type="ECO:0000313" key="6">
    <source>
        <dbReference type="Proteomes" id="UP001597380"/>
    </source>
</evidence>
<dbReference type="Pfam" id="PF00563">
    <property type="entry name" value="EAL"/>
    <property type="match status" value="1"/>
</dbReference>
<dbReference type="SMART" id="SM00091">
    <property type="entry name" value="PAS"/>
    <property type="match status" value="1"/>
</dbReference>
<dbReference type="SUPFAM" id="SSF55785">
    <property type="entry name" value="PYP-like sensor domain (PAS domain)"/>
    <property type="match status" value="1"/>
</dbReference>
<dbReference type="InterPro" id="IPR007892">
    <property type="entry name" value="CHASE4"/>
</dbReference>
<evidence type="ECO:0000256" key="1">
    <source>
        <dbReference type="SAM" id="Phobius"/>
    </source>
</evidence>
<keyword evidence="1" id="KW-0472">Membrane</keyword>
<accession>A0ABW4XP98</accession>
<dbReference type="Pfam" id="PF05228">
    <property type="entry name" value="CHASE4"/>
    <property type="match status" value="1"/>
</dbReference>
<dbReference type="InterPro" id="IPR043128">
    <property type="entry name" value="Rev_trsase/Diguanyl_cyclase"/>
</dbReference>
<dbReference type="InterPro" id="IPR029787">
    <property type="entry name" value="Nucleotide_cyclase"/>
</dbReference>
<dbReference type="SUPFAM" id="SSF141868">
    <property type="entry name" value="EAL domain-like"/>
    <property type="match status" value="1"/>
</dbReference>
<comment type="caution">
    <text evidence="5">The sequence shown here is derived from an EMBL/GenBank/DDBJ whole genome shotgun (WGS) entry which is preliminary data.</text>
</comment>
<evidence type="ECO:0000259" key="3">
    <source>
        <dbReference type="PROSITE" id="PS50883"/>
    </source>
</evidence>
<dbReference type="EMBL" id="JBHUHT010000012">
    <property type="protein sequence ID" value="MFD2096625.1"/>
    <property type="molecule type" value="Genomic_DNA"/>
</dbReference>
<protein>
    <submittedName>
        <fullName evidence="5">EAL domain-containing protein</fullName>
    </submittedName>
</protein>
<evidence type="ECO:0000259" key="4">
    <source>
        <dbReference type="PROSITE" id="PS50887"/>
    </source>
</evidence>
<name>A0ABW4XP98_9GAMM</name>
<dbReference type="InterPro" id="IPR001633">
    <property type="entry name" value="EAL_dom"/>
</dbReference>
<dbReference type="SMART" id="SM00052">
    <property type="entry name" value="EAL"/>
    <property type="match status" value="1"/>
</dbReference>
<evidence type="ECO:0000313" key="5">
    <source>
        <dbReference type="EMBL" id="MFD2096625.1"/>
    </source>
</evidence>